<evidence type="ECO:0000256" key="2">
    <source>
        <dbReference type="ARBA" id="ARBA00022801"/>
    </source>
</evidence>
<keyword evidence="2" id="KW-0378">Hydrolase</keyword>
<dbReference type="AlphaFoldDB" id="H2KP08"/>
<evidence type="ECO:0000256" key="1">
    <source>
        <dbReference type="ARBA" id="ARBA00013064"/>
    </source>
</evidence>
<dbReference type="SUPFAM" id="SSF52799">
    <property type="entry name" value="(Phosphotyrosine protein) phosphatases II"/>
    <property type="match status" value="2"/>
</dbReference>
<evidence type="ECO:0000313" key="8">
    <source>
        <dbReference type="Proteomes" id="UP000008909"/>
    </source>
</evidence>
<sequence>MIGVGQLAEHVQALKADNGRLMAAEFESIDPGGQFTWEHSNRPANRVKNRYANVIAYDHSRVVLQQLSSSDVDTDYINANYLDGYCKQNAYIATQGPLPQTVSDFWRMVWEQRSAMIVSMTRLEERARVKCEQYWPGTNSQELMGEAQYGDITVGLLDTIELAYYTIRTFILHKTGTTETREVRQLQFTAWPDHGVPNHPAPLLMFLRRVRAECPPDSGPIVVHCSAGVGRTGAFILLDILLEQMRHEKAVDVFSTVSRLRAQRNFMVQTEDQYAFVYEALVEAAASGNTELPVRQLEAHWSRLTKPNSGLSPANSEGSREDSTGLELEFSQLVAQSQLTTGSSSVNLTKNRHPDFVPHDANRVALRAVRGVDGSDYINASYIDGYRSRAVYIATQAPLTSTLEDFWRMIWETGSCLIVRLESLPCYNDPRSMDLPTYWPTVQSVRHGYLVVDPIATYTMTAYVMRELRLTDTRDGTRRAKNRLLLANFRQRYGSLCEAVLETVIQVHKTKEHFGMDGPITVHCNLGAGRTGVFLAIAVALERMRYEGVVDMFQTVKLLRWQRVGLVQTASEYAFCYAAALEYLESFERYVT</sequence>
<keyword evidence="8" id="KW-1185">Reference proteome</keyword>
<dbReference type="CDD" id="cd14553">
    <property type="entry name" value="R-PTPc-LAR-1"/>
    <property type="match status" value="1"/>
</dbReference>
<evidence type="ECO:0000259" key="6">
    <source>
        <dbReference type="PROSITE" id="PS50056"/>
    </source>
</evidence>
<dbReference type="InterPro" id="IPR016130">
    <property type="entry name" value="Tyr_Pase_AS"/>
</dbReference>
<dbReference type="SMART" id="SM00404">
    <property type="entry name" value="PTPc_motif"/>
    <property type="match status" value="2"/>
</dbReference>
<feature type="domain" description="Tyrosine-protein phosphatase" evidence="5">
    <location>
        <begin position="22"/>
        <end position="284"/>
    </location>
</feature>
<evidence type="ECO:0000256" key="4">
    <source>
        <dbReference type="ARBA" id="ARBA00051722"/>
    </source>
</evidence>
<feature type="domain" description="Tyrosine specific protein phosphatases" evidence="6">
    <location>
        <begin position="498"/>
        <end position="574"/>
    </location>
</feature>
<dbReference type="PROSITE" id="PS50056">
    <property type="entry name" value="TYR_PHOSPHATASE_2"/>
    <property type="match status" value="2"/>
</dbReference>
<reference key="2">
    <citation type="submission" date="2011-10" db="EMBL/GenBank/DDBJ databases">
        <title>The genome and transcriptome sequence of Clonorchis sinensis provide insights into the carcinogenic liver fluke.</title>
        <authorList>
            <person name="Wang X."/>
            <person name="Huang Y."/>
            <person name="Chen W."/>
            <person name="Liu H."/>
            <person name="Guo L."/>
            <person name="Chen Y."/>
            <person name="Luo F."/>
            <person name="Zhou W."/>
            <person name="Sun J."/>
            <person name="Mao Q."/>
            <person name="Liang P."/>
            <person name="Zhou C."/>
            <person name="Tian Y."/>
            <person name="Men J."/>
            <person name="Lv X."/>
            <person name="Huang L."/>
            <person name="Zhou J."/>
            <person name="Hu Y."/>
            <person name="Li R."/>
            <person name="Zhang F."/>
            <person name="Lei H."/>
            <person name="Li X."/>
            <person name="Hu X."/>
            <person name="Liang C."/>
            <person name="Xu J."/>
            <person name="Wu Z."/>
            <person name="Yu X."/>
        </authorList>
    </citation>
    <scope>NUCLEOTIDE SEQUENCE</scope>
    <source>
        <strain>Henan</strain>
    </source>
</reference>
<dbReference type="Proteomes" id="UP000008909">
    <property type="component" value="Unassembled WGS sequence"/>
</dbReference>
<dbReference type="Gene3D" id="3.90.190.10">
    <property type="entry name" value="Protein tyrosine phosphatase superfamily"/>
    <property type="match status" value="2"/>
</dbReference>
<dbReference type="SMART" id="SM00194">
    <property type="entry name" value="PTPc"/>
    <property type="match status" value="2"/>
</dbReference>
<evidence type="ECO:0000259" key="5">
    <source>
        <dbReference type="PROSITE" id="PS50055"/>
    </source>
</evidence>
<accession>H2KP08</accession>
<dbReference type="FunFam" id="3.90.190.10:FF:000088">
    <property type="entry name" value="Receptor protein-tyrosine phosphatase LAR"/>
    <property type="match status" value="1"/>
</dbReference>
<dbReference type="GO" id="GO:0004725">
    <property type="term" value="F:protein tyrosine phosphatase activity"/>
    <property type="evidence" value="ECO:0007669"/>
    <property type="project" value="UniProtKB-EC"/>
</dbReference>
<dbReference type="InterPro" id="IPR050348">
    <property type="entry name" value="Protein-Tyr_Phosphatase"/>
</dbReference>
<dbReference type="Pfam" id="PF00102">
    <property type="entry name" value="Y_phosphatase"/>
    <property type="match status" value="2"/>
</dbReference>
<dbReference type="FunFam" id="3.90.190.10:FF:000102">
    <property type="entry name" value="Receptor-type tyrosine-protein phosphatase"/>
    <property type="match status" value="1"/>
</dbReference>
<keyword evidence="7" id="KW-0675">Receptor</keyword>
<dbReference type="PRINTS" id="PR00700">
    <property type="entry name" value="PRTYPHPHTASE"/>
</dbReference>
<dbReference type="EMBL" id="DF142868">
    <property type="protein sequence ID" value="GAA36052.1"/>
    <property type="molecule type" value="Genomic_DNA"/>
</dbReference>
<dbReference type="InterPro" id="IPR000387">
    <property type="entry name" value="Tyr_Pase_dom"/>
</dbReference>
<feature type="domain" description="Tyrosine-protein phosphatase" evidence="5">
    <location>
        <begin position="326"/>
        <end position="583"/>
    </location>
</feature>
<proteinExistence type="predicted"/>
<dbReference type="PROSITE" id="PS50055">
    <property type="entry name" value="TYR_PHOSPHATASE_PTP"/>
    <property type="match status" value="2"/>
</dbReference>
<evidence type="ECO:0000313" key="7">
    <source>
        <dbReference type="EMBL" id="GAA36052.1"/>
    </source>
</evidence>
<feature type="domain" description="Tyrosine specific protein phosphatases" evidence="6">
    <location>
        <begin position="201"/>
        <end position="275"/>
    </location>
</feature>
<name>H2KP08_CLOSI</name>
<dbReference type="PANTHER" id="PTHR19134:SF531">
    <property type="entry name" value="TYROSINE-PROTEIN PHOSPHATASE LAR"/>
    <property type="match status" value="1"/>
</dbReference>
<dbReference type="EC" id="3.1.3.48" evidence="1"/>
<evidence type="ECO:0000256" key="3">
    <source>
        <dbReference type="ARBA" id="ARBA00022912"/>
    </source>
</evidence>
<dbReference type="InterPro" id="IPR003595">
    <property type="entry name" value="Tyr_Pase_cat"/>
</dbReference>
<comment type="catalytic activity">
    <reaction evidence="4">
        <text>O-phospho-L-tyrosyl-[protein] + H2O = L-tyrosyl-[protein] + phosphate</text>
        <dbReference type="Rhea" id="RHEA:10684"/>
        <dbReference type="Rhea" id="RHEA-COMP:10136"/>
        <dbReference type="Rhea" id="RHEA-COMP:20101"/>
        <dbReference type="ChEBI" id="CHEBI:15377"/>
        <dbReference type="ChEBI" id="CHEBI:43474"/>
        <dbReference type="ChEBI" id="CHEBI:46858"/>
        <dbReference type="ChEBI" id="CHEBI:61978"/>
        <dbReference type="EC" id="3.1.3.48"/>
    </reaction>
</comment>
<reference evidence="7" key="1">
    <citation type="journal article" date="2011" name="Genome Biol.">
        <title>The draft genome of the carcinogenic human liver fluke Clonorchis sinensis.</title>
        <authorList>
            <person name="Wang X."/>
            <person name="Chen W."/>
            <person name="Huang Y."/>
            <person name="Sun J."/>
            <person name="Men J."/>
            <person name="Liu H."/>
            <person name="Luo F."/>
            <person name="Guo L."/>
            <person name="Lv X."/>
            <person name="Deng C."/>
            <person name="Zhou C."/>
            <person name="Fan Y."/>
            <person name="Li X."/>
            <person name="Huang L."/>
            <person name="Hu Y."/>
            <person name="Liang C."/>
            <person name="Hu X."/>
            <person name="Xu J."/>
            <person name="Yu X."/>
        </authorList>
    </citation>
    <scope>NUCLEOTIDE SEQUENCE [LARGE SCALE GENOMIC DNA]</scope>
    <source>
        <strain evidence="7">Henan</strain>
    </source>
</reference>
<dbReference type="PROSITE" id="PS00383">
    <property type="entry name" value="TYR_PHOSPHATASE_1"/>
    <property type="match status" value="2"/>
</dbReference>
<dbReference type="PANTHER" id="PTHR19134">
    <property type="entry name" value="RECEPTOR-TYPE TYROSINE-PROTEIN PHOSPHATASE"/>
    <property type="match status" value="1"/>
</dbReference>
<keyword evidence="3" id="KW-0904">Protein phosphatase</keyword>
<dbReference type="InterPro" id="IPR000242">
    <property type="entry name" value="PTP_cat"/>
</dbReference>
<organism evidence="7 8">
    <name type="scientific">Clonorchis sinensis</name>
    <name type="common">Chinese liver fluke</name>
    <dbReference type="NCBI Taxonomy" id="79923"/>
    <lineage>
        <taxon>Eukaryota</taxon>
        <taxon>Metazoa</taxon>
        <taxon>Spiralia</taxon>
        <taxon>Lophotrochozoa</taxon>
        <taxon>Platyhelminthes</taxon>
        <taxon>Trematoda</taxon>
        <taxon>Digenea</taxon>
        <taxon>Opisthorchiida</taxon>
        <taxon>Opisthorchiata</taxon>
        <taxon>Opisthorchiidae</taxon>
        <taxon>Clonorchis</taxon>
    </lineage>
</organism>
<dbReference type="InterPro" id="IPR029021">
    <property type="entry name" value="Prot-tyrosine_phosphatase-like"/>
</dbReference>
<protein>
    <recommendedName>
        <fullName evidence="1">protein-tyrosine-phosphatase</fullName>
        <ecNumber evidence="1">3.1.3.48</ecNumber>
    </recommendedName>
</protein>
<gene>
    <name evidence="7" type="ORF">CLF_101145</name>
</gene>